<feature type="compositionally biased region" description="Polar residues" evidence="2">
    <location>
        <begin position="345"/>
        <end position="360"/>
    </location>
</feature>
<reference evidence="5" key="1">
    <citation type="journal article" date="2020" name="Genome Biol.">
        <title>Gamete binning: chromosome-level and haplotype-resolved genome assembly enabled by high-throughput single-cell sequencing of gamete genomes.</title>
        <authorList>
            <person name="Campoy J.A."/>
            <person name="Sun H."/>
            <person name="Goel M."/>
            <person name="Jiao W.-B."/>
            <person name="Folz-Donahue K."/>
            <person name="Wang N."/>
            <person name="Rubio M."/>
            <person name="Liu C."/>
            <person name="Kukat C."/>
            <person name="Ruiz D."/>
            <person name="Huettel B."/>
            <person name="Schneeberger K."/>
        </authorList>
    </citation>
    <scope>NUCLEOTIDE SEQUENCE [LARGE SCALE GENOMIC DNA]</scope>
    <source>
        <strain evidence="5">cv. Rojo Pasion</strain>
    </source>
</reference>
<dbReference type="PROSITE" id="PS50077">
    <property type="entry name" value="HEAT_REPEAT"/>
    <property type="match status" value="1"/>
</dbReference>
<dbReference type="Proteomes" id="UP000507245">
    <property type="component" value="Unassembled WGS sequence"/>
</dbReference>
<evidence type="ECO:0000259" key="3">
    <source>
        <dbReference type="Pfam" id="PF24714"/>
    </source>
</evidence>
<feature type="domain" description="TORTIFOLIA1/SINE1-2 N-terminal" evidence="3">
    <location>
        <begin position="25"/>
        <end position="296"/>
    </location>
</feature>
<evidence type="ECO:0000256" key="1">
    <source>
        <dbReference type="PROSITE-ProRule" id="PRU00103"/>
    </source>
</evidence>
<feature type="compositionally biased region" description="Basic and acidic residues" evidence="2">
    <location>
        <begin position="364"/>
        <end position="388"/>
    </location>
</feature>
<dbReference type="PANTHER" id="PTHR31355:SF32">
    <property type="entry name" value="TORTIFOLIA1-LIKE PROTEIN 4"/>
    <property type="match status" value="1"/>
</dbReference>
<feature type="compositionally biased region" description="Polar residues" evidence="2">
    <location>
        <begin position="309"/>
        <end position="318"/>
    </location>
</feature>
<proteinExistence type="predicted"/>
<gene>
    <name evidence="4" type="ORF">ORAREDHAP_LOCUS6351</name>
</gene>
<organism evidence="4 5">
    <name type="scientific">Prunus armeniaca</name>
    <name type="common">Apricot</name>
    <name type="synonym">Armeniaca vulgaris</name>
    <dbReference type="NCBI Taxonomy" id="36596"/>
    <lineage>
        <taxon>Eukaryota</taxon>
        <taxon>Viridiplantae</taxon>
        <taxon>Streptophyta</taxon>
        <taxon>Embryophyta</taxon>
        <taxon>Tracheophyta</taxon>
        <taxon>Spermatophyta</taxon>
        <taxon>Magnoliopsida</taxon>
        <taxon>eudicotyledons</taxon>
        <taxon>Gunneridae</taxon>
        <taxon>Pentapetalae</taxon>
        <taxon>rosids</taxon>
        <taxon>fabids</taxon>
        <taxon>Rosales</taxon>
        <taxon>Rosaceae</taxon>
        <taxon>Amygdaloideae</taxon>
        <taxon>Amygdaleae</taxon>
        <taxon>Prunus</taxon>
    </lineage>
</organism>
<accession>A0A6J5W636</accession>
<dbReference type="AlphaFoldDB" id="A0A6J5W636"/>
<feature type="compositionally biased region" description="Basic and acidic residues" evidence="2">
    <location>
        <begin position="678"/>
        <end position="690"/>
    </location>
</feature>
<feature type="compositionally biased region" description="Basic and acidic residues" evidence="2">
    <location>
        <begin position="401"/>
        <end position="421"/>
    </location>
</feature>
<dbReference type="InterPro" id="IPR057600">
    <property type="entry name" value="TORTIFOLIA1/SINE1-2_N"/>
</dbReference>
<evidence type="ECO:0000313" key="4">
    <source>
        <dbReference type="EMBL" id="CAB4295104.1"/>
    </source>
</evidence>
<sequence>MASSLSRRFSLGSPPQPAATSSSPDLKQRVITCLNKLADRDTLAMATAELDAIARNLSHDSFATFLICIHNTDSSSKPPVRKQCVSLLALLSNSHGDVLAPFLSKMISTIQRRLRDPDSAVRSACVDAVAAMSSQITTPSFSLAFLKPLMDTLAMEQDSNSQIGSALCLAAAIDAAPDPDPVQLKRSLARLGKLAKSESFKAKAALLVLVGSIVGAGGASNRGVLDWLVPCVVEFLSSEDWAVRKAAAEALGKVASVERDLTAMYKASCLNVLESRRFDKVKVVRETMNHTLELWKVLIAGDSEEISAPIQSRSSTDNGFGRCFPPISKSSDDSSFRTPQPKKTVPTTNRSPPSDGSLVTTAKKGNERKSETSLFSKQDHKKPSDWKIEIAMPNSPSSKLVHKDDILRSDSGDPEAGKNEHIGNNMPETKRVLFSKIHDEKVLKFGGLKSGSRVVPFNEDENFDSDVVVSNAAEEVYESQKDAEDLNLIREQLIQIENQQSSLLNLLQRFIGSSQSGLNSLETRVHGLEMALDEISYDLAITSGRIPNTESAENTCCKLPGAEFLSSKFWRRTDGRCSTARLSSGTIPSLNAIPNIPNRDNSAESCAFDSERFQHQSRGAFTVDSVAEIHDAQRLNTRHYPDKTPKTIVRDAERVQACNASRLGISPITSIASRNPSRSRERQASWGMERPEDIKLNADQDSGSKGGSIYNYTCLVLFLLKAAFRFNCNRPE</sequence>
<name>A0A6J5W636_PRUAR</name>
<dbReference type="GO" id="GO:0005874">
    <property type="term" value="C:microtubule"/>
    <property type="evidence" value="ECO:0007669"/>
    <property type="project" value="InterPro"/>
</dbReference>
<dbReference type="InterPro" id="IPR011989">
    <property type="entry name" value="ARM-like"/>
</dbReference>
<evidence type="ECO:0000313" key="5">
    <source>
        <dbReference type="Proteomes" id="UP000507245"/>
    </source>
</evidence>
<dbReference type="EMBL" id="CAEKKB010000001">
    <property type="protein sequence ID" value="CAB4295104.1"/>
    <property type="molecule type" value="Genomic_DNA"/>
</dbReference>
<feature type="region of interest" description="Disordered" evidence="2">
    <location>
        <begin position="1"/>
        <end position="24"/>
    </location>
</feature>
<dbReference type="GO" id="GO:0008017">
    <property type="term" value="F:microtubule binding"/>
    <property type="evidence" value="ECO:0007669"/>
    <property type="project" value="InterPro"/>
</dbReference>
<dbReference type="FunFam" id="1.25.10.10:FF:000549">
    <property type="entry name" value="ARM repeat superfamily protein"/>
    <property type="match status" value="1"/>
</dbReference>
<feature type="region of interest" description="Disordered" evidence="2">
    <location>
        <begin position="309"/>
        <end position="424"/>
    </location>
</feature>
<feature type="region of interest" description="Disordered" evidence="2">
    <location>
        <begin position="671"/>
        <end position="690"/>
    </location>
</feature>
<dbReference type="PANTHER" id="PTHR31355">
    <property type="entry name" value="MICROTUBULE-ASSOCIATED PROTEIN TORTIFOLIA1"/>
    <property type="match status" value="1"/>
</dbReference>
<keyword evidence="5" id="KW-1185">Reference proteome</keyword>
<dbReference type="InterPro" id="IPR033337">
    <property type="entry name" value="TORTIFOLIA1/SINE1-2"/>
</dbReference>
<dbReference type="SUPFAM" id="SSF48371">
    <property type="entry name" value="ARM repeat"/>
    <property type="match status" value="1"/>
</dbReference>
<dbReference type="Gene3D" id="1.25.10.10">
    <property type="entry name" value="Leucine-rich Repeat Variant"/>
    <property type="match status" value="1"/>
</dbReference>
<dbReference type="OrthoDB" id="1904066at2759"/>
<dbReference type="Pfam" id="PF24714">
    <property type="entry name" value="TOR1L1_N"/>
    <property type="match status" value="1"/>
</dbReference>
<feature type="repeat" description="HEAT" evidence="1">
    <location>
        <begin position="228"/>
        <end position="257"/>
    </location>
</feature>
<evidence type="ECO:0000256" key="2">
    <source>
        <dbReference type="SAM" id="MobiDB-lite"/>
    </source>
</evidence>
<dbReference type="InterPro" id="IPR016024">
    <property type="entry name" value="ARM-type_fold"/>
</dbReference>
<dbReference type="InterPro" id="IPR021133">
    <property type="entry name" value="HEAT_type_2"/>
</dbReference>
<protein>
    <recommendedName>
        <fullName evidence="3">TORTIFOLIA1/SINE1-2 N-terminal domain-containing protein</fullName>
    </recommendedName>
</protein>